<dbReference type="EMBL" id="FNUV01000009">
    <property type="protein sequence ID" value="SEG09805.1"/>
    <property type="molecule type" value="Genomic_DNA"/>
</dbReference>
<reference evidence="1 2" key="1">
    <citation type="submission" date="2016-10" db="EMBL/GenBank/DDBJ databases">
        <authorList>
            <person name="de Groot N.N."/>
        </authorList>
    </citation>
    <scope>NUCLEOTIDE SEQUENCE [LARGE SCALE GENOMIC DNA]</scope>
    <source>
        <strain evidence="1 2">AR32</strain>
    </source>
</reference>
<dbReference type="AlphaFoldDB" id="A0A1H5XEB1"/>
<sequence length="240" mass="28203">MKIVVDGKYLYLAPFIARLPHLLDEGRGELVYDGRNQVARFREQGLVMMVKRFKRVNFIQQIVYSFFRKTKAERAYLFAEEFATRGIKTPQRVAYIEQKKNGLFTIGYFVSLEAVGTEGHLLLREVKDYDPDLAEAVARQMVLMHSRGVLHGDLNLSNFLCNHDNEGYHFTMIDINRSHFCEGFPSDKECLQNMVRLTHRRDLYEDLIRRYALLRGWDAGSTIQKAVVLLDRFEQRRFHF</sequence>
<organism evidence="1 2">
    <name type="scientific">Xylanibacter ruminicola</name>
    <name type="common">Prevotella ruminicola</name>
    <dbReference type="NCBI Taxonomy" id="839"/>
    <lineage>
        <taxon>Bacteria</taxon>
        <taxon>Pseudomonadati</taxon>
        <taxon>Bacteroidota</taxon>
        <taxon>Bacteroidia</taxon>
        <taxon>Bacteroidales</taxon>
        <taxon>Prevotellaceae</taxon>
        <taxon>Xylanibacter</taxon>
    </lineage>
</organism>
<dbReference type="InterPro" id="IPR011009">
    <property type="entry name" value="Kinase-like_dom_sf"/>
</dbReference>
<dbReference type="GO" id="GO:0016301">
    <property type="term" value="F:kinase activity"/>
    <property type="evidence" value="ECO:0007669"/>
    <property type="project" value="UniProtKB-KW"/>
</dbReference>
<gene>
    <name evidence="1" type="ORF">SAMN05216354_2750</name>
</gene>
<dbReference type="Pfam" id="PF06293">
    <property type="entry name" value="Kdo"/>
    <property type="match status" value="1"/>
</dbReference>
<name>A0A1H5XEB1_XYLRU</name>
<dbReference type="RefSeq" id="WP_103916234.1">
    <property type="nucleotide sequence ID" value="NZ_FNUV01000009.1"/>
</dbReference>
<proteinExistence type="predicted"/>
<dbReference type="Proteomes" id="UP000236735">
    <property type="component" value="Unassembled WGS sequence"/>
</dbReference>
<dbReference type="SUPFAM" id="SSF56112">
    <property type="entry name" value="Protein kinase-like (PK-like)"/>
    <property type="match status" value="1"/>
</dbReference>
<protein>
    <submittedName>
        <fullName evidence="1">Lipopolysaccharide kinase (Kdo/WaaP) family protein</fullName>
    </submittedName>
</protein>
<keyword evidence="1" id="KW-0808">Transferase</keyword>
<evidence type="ECO:0000313" key="2">
    <source>
        <dbReference type="Proteomes" id="UP000236735"/>
    </source>
</evidence>
<evidence type="ECO:0000313" key="1">
    <source>
        <dbReference type="EMBL" id="SEG09805.1"/>
    </source>
</evidence>
<dbReference type="Gene3D" id="1.10.510.10">
    <property type="entry name" value="Transferase(Phosphotransferase) domain 1"/>
    <property type="match status" value="1"/>
</dbReference>
<keyword evidence="1" id="KW-0418">Kinase</keyword>
<accession>A0A1H5XEB1</accession>